<keyword evidence="8 9" id="KW-0472">Membrane</keyword>
<dbReference type="PANTHER" id="PTHR33910">
    <property type="entry name" value="PROTEIN TRANSLOCASE SUBUNIT SECE"/>
    <property type="match status" value="1"/>
</dbReference>
<keyword evidence="6 9" id="KW-1133">Transmembrane helix</keyword>
<dbReference type="InterPro" id="IPR038379">
    <property type="entry name" value="SecE_sf"/>
</dbReference>
<evidence type="ECO:0000256" key="6">
    <source>
        <dbReference type="ARBA" id="ARBA00022989"/>
    </source>
</evidence>
<dbReference type="RefSeq" id="WP_270107436.1">
    <property type="nucleotide sequence ID" value="NZ_CP121252.1"/>
</dbReference>
<gene>
    <name evidence="9 11" type="primary">secE</name>
    <name evidence="11" type="ORF">P8192_10865</name>
</gene>
<keyword evidence="5 9" id="KW-0653">Protein transport</keyword>
<keyword evidence="7 9" id="KW-0811">Translocation</keyword>
<keyword evidence="4 9" id="KW-0812">Transmembrane</keyword>
<evidence type="ECO:0000256" key="1">
    <source>
        <dbReference type="ARBA" id="ARBA00004370"/>
    </source>
</evidence>
<dbReference type="EMBL" id="CP121252">
    <property type="protein sequence ID" value="WFP15892.1"/>
    <property type="molecule type" value="Genomic_DNA"/>
</dbReference>
<comment type="subunit">
    <text evidence="9">Component of the Sec protein translocase complex. Heterotrimer consisting of SecY, SecE and SecG subunits. The heterotrimers can form oligomers, although 1 heterotrimer is thought to be able to translocate proteins. Interacts with the ribosome. Interacts with SecDF, and other proteins may be involved. Interacts with SecA.</text>
</comment>
<dbReference type="InterPro" id="IPR001901">
    <property type="entry name" value="Translocase_SecE/Sec61-g"/>
</dbReference>
<accession>A0ABY8H430</accession>
<dbReference type="Pfam" id="PF00584">
    <property type="entry name" value="SecE"/>
    <property type="match status" value="1"/>
</dbReference>
<evidence type="ECO:0000256" key="7">
    <source>
        <dbReference type="ARBA" id="ARBA00023010"/>
    </source>
</evidence>
<keyword evidence="12" id="KW-1185">Reference proteome</keyword>
<evidence type="ECO:0000256" key="3">
    <source>
        <dbReference type="ARBA" id="ARBA00022475"/>
    </source>
</evidence>
<dbReference type="Proteomes" id="UP001219037">
    <property type="component" value="Chromosome"/>
</dbReference>
<keyword evidence="3 9" id="KW-1003">Cell membrane</keyword>
<evidence type="ECO:0000256" key="8">
    <source>
        <dbReference type="ARBA" id="ARBA00023136"/>
    </source>
</evidence>
<comment type="subcellular location">
    <subcellularLocation>
        <location evidence="9">Cell membrane</location>
        <topology evidence="9">Single-pass membrane protein</topology>
    </subcellularLocation>
    <subcellularLocation>
        <location evidence="1">Membrane</location>
    </subcellularLocation>
</comment>
<feature type="transmembrane region" description="Helical" evidence="9">
    <location>
        <begin position="54"/>
        <end position="81"/>
    </location>
</feature>
<evidence type="ECO:0000256" key="5">
    <source>
        <dbReference type="ARBA" id="ARBA00022927"/>
    </source>
</evidence>
<evidence type="ECO:0000256" key="10">
    <source>
        <dbReference type="SAM" id="MobiDB-lite"/>
    </source>
</evidence>
<sequence>MSEVVAQNGGHDGSGKPQKRGVFGRLMLFLRQVVDELKKVVTPTREELIKMTGVVLVFVVIVVLLVTGLDWLFGTGASFIFGTPDGL</sequence>
<evidence type="ECO:0000313" key="12">
    <source>
        <dbReference type="Proteomes" id="UP001219037"/>
    </source>
</evidence>
<dbReference type="NCBIfam" id="TIGR00964">
    <property type="entry name" value="secE_bact"/>
    <property type="match status" value="1"/>
</dbReference>
<comment type="function">
    <text evidence="9">Essential subunit of the Sec protein translocation channel SecYEG. Clamps together the 2 halves of SecY. May contact the channel plug during translocation.</text>
</comment>
<organism evidence="11 12">
    <name type="scientific">Citricoccus muralis</name>
    <dbReference type="NCBI Taxonomy" id="169134"/>
    <lineage>
        <taxon>Bacteria</taxon>
        <taxon>Bacillati</taxon>
        <taxon>Actinomycetota</taxon>
        <taxon>Actinomycetes</taxon>
        <taxon>Micrococcales</taxon>
        <taxon>Micrococcaceae</taxon>
        <taxon>Citricoccus</taxon>
    </lineage>
</organism>
<comment type="similarity">
    <text evidence="9">Belongs to the SecE/SEC61-gamma family.</text>
</comment>
<dbReference type="PANTHER" id="PTHR33910:SF1">
    <property type="entry name" value="PROTEIN TRANSLOCASE SUBUNIT SECE"/>
    <property type="match status" value="1"/>
</dbReference>
<evidence type="ECO:0000313" key="11">
    <source>
        <dbReference type="EMBL" id="WFP15892.1"/>
    </source>
</evidence>
<protein>
    <recommendedName>
        <fullName evidence="9">Protein translocase subunit SecE</fullName>
    </recommendedName>
</protein>
<proteinExistence type="inferred from homology"/>
<keyword evidence="2 9" id="KW-0813">Transport</keyword>
<name>A0ABY8H430_9MICC</name>
<evidence type="ECO:0000256" key="2">
    <source>
        <dbReference type="ARBA" id="ARBA00022448"/>
    </source>
</evidence>
<feature type="region of interest" description="Disordered" evidence="10">
    <location>
        <begin position="1"/>
        <end position="20"/>
    </location>
</feature>
<dbReference type="InterPro" id="IPR005807">
    <property type="entry name" value="SecE_bac"/>
</dbReference>
<reference evidence="11 12" key="1">
    <citation type="submission" date="2023-04" db="EMBL/GenBank/DDBJ databases">
        <title>Funneling lignin-derived compounds into biodiesel using alkali-halophilic Citricoccus sp. P2.</title>
        <authorList>
            <person name="Luo C.-B."/>
        </authorList>
    </citation>
    <scope>NUCLEOTIDE SEQUENCE [LARGE SCALE GENOMIC DNA]</scope>
    <source>
        <strain evidence="11 12">P2</strain>
    </source>
</reference>
<dbReference type="HAMAP" id="MF_00422">
    <property type="entry name" value="SecE"/>
    <property type="match status" value="1"/>
</dbReference>
<evidence type="ECO:0000256" key="4">
    <source>
        <dbReference type="ARBA" id="ARBA00022692"/>
    </source>
</evidence>
<evidence type="ECO:0000256" key="9">
    <source>
        <dbReference type="HAMAP-Rule" id="MF_00422"/>
    </source>
</evidence>
<dbReference type="Gene3D" id="1.20.5.1030">
    <property type="entry name" value="Preprotein translocase secy subunit"/>
    <property type="match status" value="1"/>
</dbReference>